<dbReference type="RefSeq" id="XP_052129203.1">
    <property type="nucleotide sequence ID" value="XM_052273243.1"/>
</dbReference>
<dbReference type="KEGG" id="foc:127750773"/>
<feature type="signal peptide" evidence="1">
    <location>
        <begin position="1"/>
        <end position="24"/>
    </location>
</feature>
<dbReference type="Proteomes" id="UP000504606">
    <property type="component" value="Unplaced"/>
</dbReference>
<sequence length="113" mass="12029">MASTAYHVVVFVLSILATGCLVDAAADPHDRWLTPALATKLSSCIQSTKSYAQSVGNNFTPLTECVLFAAELSALQIADVKWSDYFYQCASKKGSNPTAYENWAQAALSCAGA</sequence>
<accession>A0A9C6X4Z6</accession>
<keyword evidence="1" id="KW-0732">Signal</keyword>
<dbReference type="AlphaFoldDB" id="A0A9C6X4Z6"/>
<evidence type="ECO:0000313" key="3">
    <source>
        <dbReference type="RefSeq" id="XP_052129203.1"/>
    </source>
</evidence>
<proteinExistence type="predicted"/>
<organism evidence="2 3">
    <name type="scientific">Frankliniella occidentalis</name>
    <name type="common">Western flower thrips</name>
    <name type="synonym">Euthrips occidentalis</name>
    <dbReference type="NCBI Taxonomy" id="133901"/>
    <lineage>
        <taxon>Eukaryota</taxon>
        <taxon>Metazoa</taxon>
        <taxon>Ecdysozoa</taxon>
        <taxon>Arthropoda</taxon>
        <taxon>Hexapoda</taxon>
        <taxon>Insecta</taxon>
        <taxon>Pterygota</taxon>
        <taxon>Neoptera</taxon>
        <taxon>Paraneoptera</taxon>
        <taxon>Thysanoptera</taxon>
        <taxon>Terebrantia</taxon>
        <taxon>Thripoidea</taxon>
        <taxon>Thripidae</taxon>
        <taxon>Frankliniella</taxon>
    </lineage>
</organism>
<feature type="chain" id="PRO_5039017670" evidence="1">
    <location>
        <begin position="25"/>
        <end position="113"/>
    </location>
</feature>
<protein>
    <submittedName>
        <fullName evidence="3">Uncharacterized protein LOC127750773</fullName>
    </submittedName>
</protein>
<evidence type="ECO:0000256" key="1">
    <source>
        <dbReference type="SAM" id="SignalP"/>
    </source>
</evidence>
<name>A0A9C6X4Z6_FRAOC</name>
<evidence type="ECO:0000313" key="2">
    <source>
        <dbReference type="Proteomes" id="UP000504606"/>
    </source>
</evidence>
<keyword evidence="2" id="KW-1185">Reference proteome</keyword>
<dbReference type="GeneID" id="127750773"/>
<reference evidence="3" key="1">
    <citation type="submission" date="2025-08" db="UniProtKB">
        <authorList>
            <consortium name="RefSeq"/>
        </authorList>
    </citation>
    <scope>IDENTIFICATION</scope>
    <source>
        <tissue evidence="3">Whole organism</tissue>
    </source>
</reference>
<gene>
    <name evidence="3" type="primary">LOC127750773</name>
</gene>